<evidence type="ECO:0000313" key="3">
    <source>
        <dbReference type="EnsemblMetazoa" id="LLOJ007395-PA"/>
    </source>
</evidence>
<dbReference type="PANTHER" id="PTHR46421:SF1">
    <property type="entry name" value="PROGRAMMED CELL DEATH PROTEIN 2-LIKE"/>
    <property type="match status" value="1"/>
</dbReference>
<dbReference type="EnsemblMetazoa" id="LLOJ007395-RA">
    <property type="protein sequence ID" value="LLOJ007395-PA"/>
    <property type="gene ID" value="LLOJ007395"/>
</dbReference>
<dbReference type="VEuPathDB" id="VectorBase:LLOJ007395"/>
<keyword evidence="4" id="KW-1185">Reference proteome</keyword>
<dbReference type="VEuPathDB" id="VectorBase:LLONM1_010867"/>
<proteinExistence type="predicted"/>
<feature type="domain" description="Programmed cell death protein 2 C-terminal" evidence="2">
    <location>
        <begin position="607"/>
        <end position="706"/>
    </location>
</feature>
<dbReference type="InterPro" id="IPR007320">
    <property type="entry name" value="PDCD2_C"/>
</dbReference>
<feature type="region of interest" description="Disordered" evidence="1">
    <location>
        <begin position="570"/>
        <end position="597"/>
    </location>
</feature>
<sequence>MAVNWPVVYLGYVDECVSEKYASSVDFTTNKIGGNPNWPISGISVPNCPLCGLVRPLILQIYAPLEGSQFHRTLYVFSCLNCSNQSSSWFCIRSQTLEKNFEKETSRNPHQGQEKHTVNVNWCAGANDWDVPEETKTADVENCNEENGNTISKIDKMSDEDDESNSTEIDLLNIIENVHIDERNANSGAQEGGAAAMNNAPKASAEIETDETELIIIDTPDAPQRDLIALFKQNNVLSSDQVNLTLRSFFITVDEEVKSSTQENTDHIRDLIHEYQKKDDDLKKSPEGASAGEKRGEMLGDGEHYEKGIPAHVYLGYVDECVSEKYASSVDFTTNKIGGNPNWPISGISVPNCPLCGLVRPLILQIYAPLEGSHSTEHSTSWFCVRSQTLEKNFEKETSRNPHQGQEKHTVNVNWCAGANDWDVPEETKTADVENCNEENGNTISKIDKMSDEDDESNSTEIDLLNIIENVHIDERNANSGAQEGGAAAMNNAPKASAEIETDETELIIIDTPDAPQRDLIALFKQNNVLSSDQVNLTLRSFFITVDEEVKSSTQENTDHIRDLIHEYQKKDDDLKKSPEGASAGEKRGEMLGDGEHYEKGIPAHGDVLFHAFITRIQENPGQIIRYSRNTVPLLISYLKESIPKCTYCGSDLICEVQVLPTIIPHLQLENCDATPIEFGTVLIYTCSKSCWDTPDKMRIETCIVQQET</sequence>
<feature type="region of interest" description="Disordered" evidence="1">
    <location>
        <begin position="277"/>
        <end position="303"/>
    </location>
</feature>
<dbReference type="GO" id="GO:0005737">
    <property type="term" value="C:cytoplasm"/>
    <property type="evidence" value="ECO:0007669"/>
    <property type="project" value="InterPro"/>
</dbReference>
<name>A0A1B0CR97_LUTLO</name>
<dbReference type="GO" id="GO:0006915">
    <property type="term" value="P:apoptotic process"/>
    <property type="evidence" value="ECO:0007669"/>
    <property type="project" value="TreeGrafter"/>
</dbReference>
<dbReference type="EMBL" id="AJWK01024493">
    <property type="status" value="NOT_ANNOTATED_CDS"/>
    <property type="molecule type" value="Genomic_DNA"/>
</dbReference>
<dbReference type="Pfam" id="PF04194">
    <property type="entry name" value="PDCD2_C"/>
    <property type="match status" value="1"/>
</dbReference>
<dbReference type="InterPro" id="IPR052815">
    <property type="entry name" value="PDCD2-like_regulator"/>
</dbReference>
<dbReference type="EMBL" id="AJWK01024494">
    <property type="status" value="NOT_ANNOTATED_CDS"/>
    <property type="molecule type" value="Genomic_DNA"/>
</dbReference>
<evidence type="ECO:0000259" key="2">
    <source>
        <dbReference type="Pfam" id="PF04194"/>
    </source>
</evidence>
<dbReference type="AlphaFoldDB" id="A0A1B0CR97"/>
<dbReference type="PANTHER" id="PTHR46421">
    <property type="entry name" value="PROGRAMMED CELL DEATH PROTEIN 2-LIKE"/>
    <property type="match status" value="1"/>
</dbReference>
<evidence type="ECO:0000313" key="4">
    <source>
        <dbReference type="Proteomes" id="UP000092461"/>
    </source>
</evidence>
<organism evidence="3 4">
    <name type="scientific">Lutzomyia longipalpis</name>
    <name type="common">Sand fly</name>
    <dbReference type="NCBI Taxonomy" id="7200"/>
    <lineage>
        <taxon>Eukaryota</taxon>
        <taxon>Metazoa</taxon>
        <taxon>Ecdysozoa</taxon>
        <taxon>Arthropoda</taxon>
        <taxon>Hexapoda</taxon>
        <taxon>Insecta</taxon>
        <taxon>Pterygota</taxon>
        <taxon>Neoptera</taxon>
        <taxon>Endopterygota</taxon>
        <taxon>Diptera</taxon>
        <taxon>Nematocera</taxon>
        <taxon>Psychodoidea</taxon>
        <taxon>Psychodidae</taxon>
        <taxon>Lutzomyia</taxon>
        <taxon>Lutzomyia</taxon>
    </lineage>
</organism>
<protein>
    <recommendedName>
        <fullName evidence="2">Programmed cell death protein 2 C-terminal domain-containing protein</fullName>
    </recommendedName>
</protein>
<evidence type="ECO:0000256" key="1">
    <source>
        <dbReference type="SAM" id="MobiDB-lite"/>
    </source>
</evidence>
<dbReference type="Proteomes" id="UP000092461">
    <property type="component" value="Unassembled WGS sequence"/>
</dbReference>
<accession>A0A1B0CR97</accession>
<reference evidence="3" key="1">
    <citation type="submission" date="2020-05" db="UniProtKB">
        <authorList>
            <consortium name="EnsemblMetazoa"/>
        </authorList>
    </citation>
    <scope>IDENTIFICATION</scope>
    <source>
        <strain evidence="3">Jacobina</strain>
    </source>
</reference>